<protein>
    <submittedName>
        <fullName evidence="2">Glutathione transport system permease protein GsiD</fullName>
    </submittedName>
</protein>
<accession>A0A1E3H7L6</accession>
<keyword evidence="1" id="KW-0812">Transmembrane</keyword>
<proteinExistence type="predicted"/>
<dbReference type="AlphaFoldDB" id="A0A1E3H7L6"/>
<keyword evidence="3" id="KW-1185">Reference proteome</keyword>
<gene>
    <name evidence="2" type="primary">gsiD_1</name>
    <name evidence="2" type="ORF">A6302_00909</name>
</gene>
<dbReference type="RefSeq" id="WP_169833490.1">
    <property type="nucleotide sequence ID" value="NZ_MCRJ01000014.1"/>
</dbReference>
<evidence type="ECO:0000256" key="1">
    <source>
        <dbReference type="SAM" id="Phobius"/>
    </source>
</evidence>
<evidence type="ECO:0000313" key="2">
    <source>
        <dbReference type="EMBL" id="ODN71766.1"/>
    </source>
</evidence>
<evidence type="ECO:0000313" key="3">
    <source>
        <dbReference type="Proteomes" id="UP000094622"/>
    </source>
</evidence>
<keyword evidence="1" id="KW-1133">Transmembrane helix</keyword>
<reference evidence="2 3" key="1">
    <citation type="submission" date="2016-07" db="EMBL/GenBank/DDBJ databases">
        <title>Draft Genome Sequence of Methylobrevis pamukkalensis PK2.</title>
        <authorList>
            <person name="Vasilenko O.V."/>
            <person name="Doronina N.V."/>
            <person name="Shmareva M.N."/>
            <person name="Tarlachkov S.V."/>
            <person name="Mustakhimov I."/>
            <person name="Trotsenko Y.A."/>
        </authorList>
    </citation>
    <scope>NUCLEOTIDE SEQUENCE [LARGE SCALE GENOMIC DNA]</scope>
    <source>
        <strain evidence="2 3">PK2</strain>
    </source>
</reference>
<feature type="transmembrane region" description="Helical" evidence="1">
    <location>
        <begin position="12"/>
        <end position="33"/>
    </location>
</feature>
<organism evidence="2 3">
    <name type="scientific">Methylobrevis pamukkalensis</name>
    <dbReference type="NCBI Taxonomy" id="1439726"/>
    <lineage>
        <taxon>Bacteria</taxon>
        <taxon>Pseudomonadati</taxon>
        <taxon>Pseudomonadota</taxon>
        <taxon>Alphaproteobacteria</taxon>
        <taxon>Hyphomicrobiales</taxon>
        <taxon>Pleomorphomonadaceae</taxon>
        <taxon>Methylobrevis</taxon>
    </lineage>
</organism>
<dbReference type="Proteomes" id="UP000094622">
    <property type="component" value="Unassembled WGS sequence"/>
</dbReference>
<sequence length="47" mass="5199">MMAEGKENIFFTSWLILFPGLALFLLILGVNLFGDGLRDALAPTRDT</sequence>
<name>A0A1E3H7L6_9HYPH</name>
<keyword evidence="1" id="KW-0472">Membrane</keyword>
<dbReference type="EMBL" id="MCRJ01000014">
    <property type="protein sequence ID" value="ODN71766.1"/>
    <property type="molecule type" value="Genomic_DNA"/>
</dbReference>
<comment type="caution">
    <text evidence="2">The sequence shown here is derived from an EMBL/GenBank/DDBJ whole genome shotgun (WGS) entry which is preliminary data.</text>
</comment>